<dbReference type="InterPro" id="IPR006442">
    <property type="entry name" value="Antitoxin_Phd/YefM"/>
</dbReference>
<dbReference type="EMBL" id="BMGP01000005">
    <property type="protein sequence ID" value="GGF34361.1"/>
    <property type="molecule type" value="Genomic_DNA"/>
</dbReference>
<dbReference type="NCBIfam" id="TIGR01552">
    <property type="entry name" value="phd_fam"/>
    <property type="match status" value="1"/>
</dbReference>
<comment type="similarity">
    <text evidence="1 2">Belongs to the phD/YefM antitoxin family.</text>
</comment>
<protein>
    <recommendedName>
        <fullName evidence="2">Antitoxin</fullName>
    </recommendedName>
</protein>
<keyword evidence="4" id="KW-1185">Reference proteome</keyword>
<accession>A0A917BBM9</accession>
<name>A0A917BBM9_9MICO</name>
<evidence type="ECO:0000313" key="3">
    <source>
        <dbReference type="EMBL" id="GGF34361.1"/>
    </source>
</evidence>
<evidence type="ECO:0000313" key="4">
    <source>
        <dbReference type="Proteomes" id="UP000598775"/>
    </source>
</evidence>
<sequence>MKSLVDQLDLVSMTEMVNVQDAKTRLSELLARVERGEEFVLARSGRPIATLKAVERAPRRQLGFAPGPELPESFWEPMSDDELAAWGV</sequence>
<dbReference type="Proteomes" id="UP000598775">
    <property type="component" value="Unassembled WGS sequence"/>
</dbReference>
<proteinExistence type="inferred from homology"/>
<dbReference type="Pfam" id="PF02604">
    <property type="entry name" value="PhdYeFM_antitox"/>
    <property type="match status" value="1"/>
</dbReference>
<dbReference type="InterPro" id="IPR036165">
    <property type="entry name" value="YefM-like_sf"/>
</dbReference>
<dbReference type="SUPFAM" id="SSF143120">
    <property type="entry name" value="YefM-like"/>
    <property type="match status" value="1"/>
</dbReference>
<comment type="caution">
    <text evidence="3">The sequence shown here is derived from an EMBL/GenBank/DDBJ whole genome shotgun (WGS) entry which is preliminary data.</text>
</comment>
<evidence type="ECO:0000256" key="2">
    <source>
        <dbReference type="RuleBase" id="RU362080"/>
    </source>
</evidence>
<reference evidence="3 4" key="1">
    <citation type="journal article" date="2014" name="Int. J. Syst. Evol. Microbiol.">
        <title>Complete genome sequence of Corynebacterium casei LMG S-19264T (=DSM 44701T), isolated from a smear-ripened cheese.</title>
        <authorList>
            <consortium name="US DOE Joint Genome Institute (JGI-PGF)"/>
            <person name="Walter F."/>
            <person name="Albersmeier A."/>
            <person name="Kalinowski J."/>
            <person name="Ruckert C."/>
        </authorList>
    </citation>
    <scope>NUCLEOTIDE SEQUENCE [LARGE SCALE GENOMIC DNA]</scope>
    <source>
        <strain evidence="3 4">CGMCC 1.12976</strain>
    </source>
</reference>
<dbReference type="AlphaFoldDB" id="A0A917BBM9"/>
<comment type="function">
    <text evidence="2">Antitoxin component of a type II toxin-antitoxin (TA) system.</text>
</comment>
<evidence type="ECO:0000256" key="1">
    <source>
        <dbReference type="ARBA" id="ARBA00009981"/>
    </source>
</evidence>
<dbReference type="PANTHER" id="PTHR35377">
    <property type="entry name" value="ANTITOXIN VAPB49-RELATED-RELATED"/>
    <property type="match status" value="1"/>
</dbReference>
<dbReference type="InterPro" id="IPR051416">
    <property type="entry name" value="phD-YefM_TA_antitoxins"/>
</dbReference>
<organism evidence="3 4">
    <name type="scientific">Subtercola lobariae</name>
    <dbReference type="NCBI Taxonomy" id="1588641"/>
    <lineage>
        <taxon>Bacteria</taxon>
        <taxon>Bacillati</taxon>
        <taxon>Actinomycetota</taxon>
        <taxon>Actinomycetes</taxon>
        <taxon>Micrococcales</taxon>
        <taxon>Microbacteriaceae</taxon>
        <taxon>Subtercola</taxon>
    </lineage>
</organism>
<dbReference type="Gene3D" id="3.40.1620.10">
    <property type="entry name" value="YefM-like domain"/>
    <property type="match status" value="1"/>
</dbReference>
<gene>
    <name evidence="3" type="ORF">GCM10011399_29370</name>
</gene>